<dbReference type="Pfam" id="PF25183">
    <property type="entry name" value="OMP_b-brl_4"/>
    <property type="match status" value="1"/>
</dbReference>
<dbReference type="InterPro" id="IPR057601">
    <property type="entry name" value="Oar-like_b-barrel"/>
</dbReference>
<dbReference type="SUPFAM" id="SSF56935">
    <property type="entry name" value="Porins"/>
    <property type="match status" value="1"/>
</dbReference>
<keyword evidence="3" id="KW-0378">Hydrolase</keyword>
<protein>
    <submittedName>
        <fullName evidence="3">Carboxypeptidase regulatory-like domain-containing protein</fullName>
    </submittedName>
</protein>
<evidence type="ECO:0000259" key="2">
    <source>
        <dbReference type="Pfam" id="PF25183"/>
    </source>
</evidence>
<sequence length="1115" mass="120573">MTLSKRILAVFLALWAGVAVAGAQTSNGTVIGAITDSLGASIVGATVTITSVDTGAVRTTVTNQEGTYRIEAVLPGTYNVSASASGFETTVNKGLIVPGTAIVSASLVLKVGSASDKVEVSADNAVLNTDNGQIAGTISEQEISSLPIASLNPYELALTLPGVMNTQVGGFSNGVDFNVGGGRPRANNFLIEGQDNNDAGIQGQGLQPGNDEAVKEVVIIENAYTAEYGHGAGSVSNLIYKSGTNDWHGAVYERLQNSSLDTVDKNEILNGITTVNKYRENQPGFRVGGPIIHNKLFGFASYQWDFYRSTANLAQLTVPTAAGFATLGNYSSNTRVANLIKAYGGLVGTNGGTKITPPAIALGPDPVTGVDRGTVEMGTVERNLGADDNAPEIDLKGDYIMSDKDTLNLRFIRTRFTAPYDVFNFTGQLPGFDSDQDGTSYNTGLVESHVFNPHVVNEARLSYSRIGFSFGLPGSTLANPLYNQPAVSVSNMTGYGIPGNIPQGRFHNTYQLQDTISWTHGKHFIKVGEDIADTRVKDQIPFNFYGAIGFTNDTSSTTVPGPGGVGTQSVKYTGLANLIDDFGGPNTTVTQNFGSPIAQPRLFSQNYFVQDTYRPIPTLSLDLGFRYEYNGAPFNATGTPYPGIDVTNPACFPLTPGASCKTKQIADGNQWGPRAGIAWSPTLFGQNKTVIRSGFGVFYDVVFTNIIDNIQATAPNAASPVITSSATANGHRGTGSWYEQFANLNQTPKPTNTAEPIVDHLLSPRTLHWNLNVEQELPWATTIQVGYVGERGEHLYGNTNLNPYVNDTLSAARVIPTRGSIVIRDNSDDSEYTGLWSELDHKFNHQFLFRASYTLGRAFDDGSEIFTTANESSYQFSRYPTPRGTTDWGPSEYDHRQRLVLAYIWTPSVWHTEGAMKVVGNVVNHWALAGITQFQSGTTHNVEVGYDGDGDGISNDRPMLGNKHAPVNTYAFDDSWFYGVSQGTLCSGPSFWYTNNPCEVVSPDQVHWIVGPYGSHPTNPIGRNSYIGPGYQQWDMNVQRSFKIHEKLTMDFRGELFNVFNHGQVDTNGYLENSTLISGIPTDAYTGDNGTNTFESADPVVNGHRHARLFIRFQF</sequence>
<dbReference type="InterPro" id="IPR008969">
    <property type="entry name" value="CarboxyPept-like_regulatory"/>
</dbReference>
<dbReference type="Pfam" id="PF13620">
    <property type="entry name" value="CarboxypepD_reg"/>
    <property type="match status" value="1"/>
</dbReference>
<evidence type="ECO:0000313" key="3">
    <source>
        <dbReference type="EMBL" id="XBH18343.1"/>
    </source>
</evidence>
<keyword evidence="1" id="KW-0732">Signal</keyword>
<dbReference type="AlphaFoldDB" id="A0AAU7DMT4"/>
<gene>
    <name evidence="3" type="ORF">P8935_03185</name>
</gene>
<evidence type="ECO:0000256" key="1">
    <source>
        <dbReference type="SAM" id="SignalP"/>
    </source>
</evidence>
<dbReference type="RefSeq" id="WP_348263567.1">
    <property type="nucleotide sequence ID" value="NZ_CP121196.1"/>
</dbReference>
<accession>A0AAU7DMT4</accession>
<dbReference type="Gene3D" id="2.60.40.1120">
    <property type="entry name" value="Carboxypeptidase-like, regulatory domain"/>
    <property type="match status" value="1"/>
</dbReference>
<reference evidence="3" key="1">
    <citation type="submission" date="2023-03" db="EMBL/GenBank/DDBJ databases">
        <title>Edaphobacter sp.</title>
        <authorList>
            <person name="Huber K.J."/>
            <person name="Papendorf J."/>
            <person name="Pilke C."/>
            <person name="Bunk B."/>
            <person name="Sproeer C."/>
            <person name="Pester M."/>
        </authorList>
    </citation>
    <scope>NUCLEOTIDE SEQUENCE</scope>
    <source>
        <strain evidence="3">DSM 110680</strain>
    </source>
</reference>
<keyword evidence="3" id="KW-0645">Protease</keyword>
<dbReference type="GO" id="GO:0004180">
    <property type="term" value="F:carboxypeptidase activity"/>
    <property type="evidence" value="ECO:0007669"/>
    <property type="project" value="UniProtKB-KW"/>
</dbReference>
<proteinExistence type="predicted"/>
<organism evidence="3">
    <name type="scientific">Telmatobacter sp. DSM 110680</name>
    <dbReference type="NCBI Taxonomy" id="3036704"/>
    <lineage>
        <taxon>Bacteria</taxon>
        <taxon>Pseudomonadati</taxon>
        <taxon>Acidobacteriota</taxon>
        <taxon>Terriglobia</taxon>
        <taxon>Terriglobales</taxon>
        <taxon>Acidobacteriaceae</taxon>
        <taxon>Telmatobacter</taxon>
    </lineage>
</organism>
<name>A0AAU7DMT4_9BACT</name>
<feature type="signal peptide" evidence="1">
    <location>
        <begin position="1"/>
        <end position="21"/>
    </location>
</feature>
<dbReference type="SUPFAM" id="SSF49464">
    <property type="entry name" value="Carboxypeptidase regulatory domain-like"/>
    <property type="match status" value="1"/>
</dbReference>
<feature type="domain" description="TonB-dependent transporter Oar-like beta-barrel" evidence="2">
    <location>
        <begin position="240"/>
        <end position="1068"/>
    </location>
</feature>
<dbReference type="EMBL" id="CP121196">
    <property type="protein sequence ID" value="XBH18343.1"/>
    <property type="molecule type" value="Genomic_DNA"/>
</dbReference>
<keyword evidence="3" id="KW-0121">Carboxypeptidase</keyword>
<feature type="chain" id="PRO_5043537462" evidence="1">
    <location>
        <begin position="22"/>
        <end position="1115"/>
    </location>
</feature>